<dbReference type="InParanoid" id="M0ZTL1"/>
<evidence type="ECO:0000313" key="2">
    <source>
        <dbReference type="Proteomes" id="UP000011115"/>
    </source>
</evidence>
<protein>
    <submittedName>
        <fullName evidence="1">Uncharacterized protein</fullName>
    </submittedName>
</protein>
<reference evidence="2" key="1">
    <citation type="journal article" date="2011" name="Nature">
        <title>Genome sequence and analysis of the tuber crop potato.</title>
        <authorList>
            <consortium name="The Potato Genome Sequencing Consortium"/>
        </authorList>
    </citation>
    <scope>NUCLEOTIDE SEQUENCE [LARGE SCALE GENOMIC DNA]</scope>
    <source>
        <strain evidence="2">cv. DM1-3 516 R44</strain>
    </source>
</reference>
<accession>M0ZTL1</accession>
<dbReference type="EnsemblPlants" id="PGSC0003DMT400007831">
    <property type="protein sequence ID" value="PGSC0003DMT400007831"/>
    <property type="gene ID" value="PGSC0003DMG400003026"/>
</dbReference>
<dbReference type="HOGENOM" id="CLU_2675905_0_0_1"/>
<keyword evidence="2" id="KW-1185">Reference proteome</keyword>
<dbReference type="Proteomes" id="UP000011115">
    <property type="component" value="Unassembled WGS sequence"/>
</dbReference>
<dbReference type="AlphaFoldDB" id="M0ZTL1"/>
<reference evidence="1" key="2">
    <citation type="submission" date="2015-06" db="UniProtKB">
        <authorList>
            <consortium name="EnsemblPlants"/>
        </authorList>
    </citation>
    <scope>IDENTIFICATION</scope>
    <source>
        <strain evidence="1">DM1-3 516 R44</strain>
    </source>
</reference>
<proteinExistence type="predicted"/>
<name>M0ZTL1_SOLTU</name>
<sequence length="75" mass="8356">MGENDFKNFIAVTSLFESPFVCMPGRFELYAYIKTNSCISTYCIIAAFVYHSSSLSQYLGPIQLTPSILPSCLKS</sequence>
<organism evidence="1 2">
    <name type="scientific">Solanum tuberosum</name>
    <name type="common">Potato</name>
    <dbReference type="NCBI Taxonomy" id="4113"/>
    <lineage>
        <taxon>Eukaryota</taxon>
        <taxon>Viridiplantae</taxon>
        <taxon>Streptophyta</taxon>
        <taxon>Embryophyta</taxon>
        <taxon>Tracheophyta</taxon>
        <taxon>Spermatophyta</taxon>
        <taxon>Magnoliopsida</taxon>
        <taxon>eudicotyledons</taxon>
        <taxon>Gunneridae</taxon>
        <taxon>Pentapetalae</taxon>
        <taxon>asterids</taxon>
        <taxon>lamiids</taxon>
        <taxon>Solanales</taxon>
        <taxon>Solanaceae</taxon>
        <taxon>Solanoideae</taxon>
        <taxon>Solaneae</taxon>
        <taxon>Solanum</taxon>
    </lineage>
</organism>
<evidence type="ECO:0000313" key="1">
    <source>
        <dbReference type="EnsemblPlants" id="PGSC0003DMT400007831"/>
    </source>
</evidence>
<dbReference type="Gramene" id="PGSC0003DMT400007831">
    <property type="protein sequence ID" value="PGSC0003DMT400007831"/>
    <property type="gene ID" value="PGSC0003DMG400003026"/>
</dbReference>
<dbReference type="PaxDb" id="4113-PGSC0003DMT400007831"/>